<reference evidence="2" key="1">
    <citation type="submission" date="2020-08" db="EMBL/GenBank/DDBJ databases">
        <title>Genome public.</title>
        <authorList>
            <person name="Liu C."/>
            <person name="Sun Q."/>
        </authorList>
    </citation>
    <scope>NUCLEOTIDE SEQUENCE</scope>
    <source>
        <strain evidence="2">NSJ-64</strain>
    </source>
</reference>
<name>A0A926IH11_9FIRM</name>
<dbReference type="EMBL" id="JACRTD010000002">
    <property type="protein sequence ID" value="MBC8584655.1"/>
    <property type="molecule type" value="Genomic_DNA"/>
</dbReference>
<dbReference type="AlphaFoldDB" id="A0A926IH11"/>
<sequence length="100" mass="11559">MIKHIVMYCLEDVAEGHTKDENAKKMKTMLELLPDSIEGIIKMEVGINMNPNGYDCVLYSEFESKQALEAYQQNPEHQQVRKFVHKVINDRVAVDYEVDA</sequence>
<dbReference type="InterPro" id="IPR013097">
    <property type="entry name" value="Dabb"/>
</dbReference>
<accession>A0A926IH11</accession>
<evidence type="ECO:0000313" key="3">
    <source>
        <dbReference type="Proteomes" id="UP000623678"/>
    </source>
</evidence>
<dbReference type="RefSeq" id="WP_262394478.1">
    <property type="nucleotide sequence ID" value="NZ_JACRTD010000002.1"/>
</dbReference>
<dbReference type="SUPFAM" id="SSF54909">
    <property type="entry name" value="Dimeric alpha+beta barrel"/>
    <property type="match status" value="1"/>
</dbReference>
<dbReference type="SMART" id="SM00886">
    <property type="entry name" value="Dabb"/>
    <property type="match status" value="1"/>
</dbReference>
<organism evidence="2 3">
    <name type="scientific">Youxingia wuxianensis</name>
    <dbReference type="NCBI Taxonomy" id="2763678"/>
    <lineage>
        <taxon>Bacteria</taxon>
        <taxon>Bacillati</taxon>
        <taxon>Bacillota</taxon>
        <taxon>Clostridia</taxon>
        <taxon>Eubacteriales</taxon>
        <taxon>Oscillospiraceae</taxon>
        <taxon>Youxingia</taxon>
    </lineage>
</organism>
<dbReference type="Proteomes" id="UP000623678">
    <property type="component" value="Unassembled WGS sequence"/>
</dbReference>
<dbReference type="PROSITE" id="PS51502">
    <property type="entry name" value="S_R_A_B_BARREL"/>
    <property type="match status" value="1"/>
</dbReference>
<evidence type="ECO:0000259" key="1">
    <source>
        <dbReference type="PROSITE" id="PS51502"/>
    </source>
</evidence>
<gene>
    <name evidence="2" type="ORF">H8705_03585</name>
</gene>
<dbReference type="InterPro" id="IPR011008">
    <property type="entry name" value="Dimeric_a/b-barrel"/>
</dbReference>
<keyword evidence="3" id="KW-1185">Reference proteome</keyword>
<feature type="domain" description="Stress-response A/B barrel" evidence="1">
    <location>
        <begin position="2"/>
        <end position="96"/>
    </location>
</feature>
<proteinExistence type="predicted"/>
<dbReference type="PANTHER" id="PTHR37832">
    <property type="entry name" value="BLL2683 PROTEIN"/>
    <property type="match status" value="1"/>
</dbReference>
<evidence type="ECO:0000313" key="2">
    <source>
        <dbReference type="EMBL" id="MBC8584655.1"/>
    </source>
</evidence>
<protein>
    <submittedName>
        <fullName evidence="2">Dabb family protein</fullName>
    </submittedName>
</protein>
<dbReference type="PANTHER" id="PTHR37832:SF1">
    <property type="entry name" value="STRESS-RESPONSE A_B BARREL DOMAIN-CONTAINING PROTEIN"/>
    <property type="match status" value="1"/>
</dbReference>
<dbReference type="Gene3D" id="3.30.70.100">
    <property type="match status" value="1"/>
</dbReference>
<comment type="caution">
    <text evidence="2">The sequence shown here is derived from an EMBL/GenBank/DDBJ whole genome shotgun (WGS) entry which is preliminary data.</text>
</comment>
<dbReference type="Pfam" id="PF07876">
    <property type="entry name" value="Dabb"/>
    <property type="match status" value="1"/>
</dbReference>